<evidence type="ECO:0000313" key="13">
    <source>
        <dbReference type="Proteomes" id="UP001501570"/>
    </source>
</evidence>
<keyword evidence="10" id="KW-0119">Carbohydrate metabolism</keyword>
<evidence type="ECO:0000313" key="12">
    <source>
        <dbReference type="EMBL" id="GAA5194622.1"/>
    </source>
</evidence>
<dbReference type="EC" id="5.1.3.2" evidence="5 10"/>
<dbReference type="PANTHER" id="PTHR43725">
    <property type="entry name" value="UDP-GLUCOSE 4-EPIMERASE"/>
    <property type="match status" value="1"/>
</dbReference>
<proteinExistence type="inferred from homology"/>
<keyword evidence="13" id="KW-1185">Reference proteome</keyword>
<evidence type="ECO:0000256" key="10">
    <source>
        <dbReference type="RuleBase" id="RU366046"/>
    </source>
</evidence>
<evidence type="ECO:0000256" key="5">
    <source>
        <dbReference type="ARBA" id="ARBA00013189"/>
    </source>
</evidence>
<keyword evidence="7 10" id="KW-0520">NAD</keyword>
<dbReference type="Gene3D" id="3.90.25.10">
    <property type="entry name" value="UDP-galactose 4-epimerase, domain 1"/>
    <property type="match status" value="1"/>
</dbReference>
<evidence type="ECO:0000256" key="6">
    <source>
        <dbReference type="ARBA" id="ARBA00018569"/>
    </source>
</evidence>
<dbReference type="InterPro" id="IPR001509">
    <property type="entry name" value="Epimerase_deHydtase"/>
</dbReference>
<feature type="domain" description="NAD-dependent epimerase/dehydratase" evidence="11">
    <location>
        <begin position="19"/>
        <end position="279"/>
    </location>
</feature>
<keyword evidence="8" id="KW-0299">Galactose metabolism</keyword>
<evidence type="ECO:0000259" key="11">
    <source>
        <dbReference type="Pfam" id="PF01370"/>
    </source>
</evidence>
<evidence type="ECO:0000256" key="2">
    <source>
        <dbReference type="ARBA" id="ARBA00001911"/>
    </source>
</evidence>
<dbReference type="Proteomes" id="UP001501570">
    <property type="component" value="Unassembled WGS sequence"/>
</dbReference>
<evidence type="ECO:0000256" key="3">
    <source>
        <dbReference type="ARBA" id="ARBA00004947"/>
    </source>
</evidence>
<dbReference type="InterPro" id="IPR036291">
    <property type="entry name" value="NAD(P)-bd_dom_sf"/>
</dbReference>
<dbReference type="SUPFAM" id="SSF51735">
    <property type="entry name" value="NAD(P)-binding Rossmann-fold domains"/>
    <property type="match status" value="1"/>
</dbReference>
<dbReference type="PANTHER" id="PTHR43725:SF47">
    <property type="entry name" value="UDP-GLUCOSE 4-EPIMERASE"/>
    <property type="match status" value="1"/>
</dbReference>
<comment type="catalytic activity">
    <reaction evidence="1 10">
        <text>UDP-alpha-D-glucose = UDP-alpha-D-galactose</text>
        <dbReference type="Rhea" id="RHEA:22168"/>
        <dbReference type="ChEBI" id="CHEBI:58885"/>
        <dbReference type="ChEBI" id="CHEBI:66914"/>
        <dbReference type="EC" id="5.1.3.2"/>
    </reaction>
</comment>
<protein>
    <recommendedName>
        <fullName evidence="6 10">UDP-glucose 4-epimerase</fullName>
        <ecNumber evidence="5 10">5.1.3.2</ecNumber>
    </recommendedName>
</protein>
<dbReference type="Gene3D" id="3.40.50.720">
    <property type="entry name" value="NAD(P)-binding Rossmann-like Domain"/>
    <property type="match status" value="1"/>
</dbReference>
<comment type="cofactor">
    <cofactor evidence="2 10">
        <name>NAD(+)</name>
        <dbReference type="ChEBI" id="CHEBI:57540"/>
    </cofactor>
</comment>
<accession>A0ABP9SDS4</accession>
<evidence type="ECO:0000256" key="4">
    <source>
        <dbReference type="ARBA" id="ARBA00007637"/>
    </source>
</evidence>
<dbReference type="Pfam" id="PF01370">
    <property type="entry name" value="Epimerase"/>
    <property type="match status" value="1"/>
</dbReference>
<name>A0ABP9SDS4_9ACTN</name>
<reference evidence="13" key="1">
    <citation type="journal article" date="2019" name="Int. J. Syst. Evol. Microbiol.">
        <title>The Global Catalogue of Microorganisms (GCM) 10K type strain sequencing project: providing services to taxonomists for standard genome sequencing and annotation.</title>
        <authorList>
            <consortium name="The Broad Institute Genomics Platform"/>
            <consortium name="The Broad Institute Genome Sequencing Center for Infectious Disease"/>
            <person name="Wu L."/>
            <person name="Ma J."/>
        </authorList>
    </citation>
    <scope>NUCLEOTIDE SEQUENCE [LARGE SCALE GENOMIC DNA]</scope>
    <source>
        <strain evidence="13">JCM 18304</strain>
    </source>
</reference>
<evidence type="ECO:0000256" key="9">
    <source>
        <dbReference type="ARBA" id="ARBA00023235"/>
    </source>
</evidence>
<sequence>MTAELAPAVPARAGRRMTVLVTGGAGFVGSHVCVALLERGHEVVVVDNYTNSSPLALTRVEKLAGRPLVAAHGVDLRDRPALSAVFRRYPIDAVMHLAARKAVAESWEMPTEYLDNNIGGITGLLRAMSERGVPRLVFSSSCSIYGDVDAVPVAEDCAARPANPYAVSKWMCEQILVEACRSSAGLTVSALRYFNPIGAHESGLLGEAPRGVAGNVMPNLMRVAVGRADRVSVYGADYPTVDGTPVRDYIHVMDVAEAHCVALEHLDRTGGGVRVVNLGTGVGTSVLELIDAFGVACGRPIPYTIGSRRNGDVTALVADPRRAAREWNWRTTRDLAAMCRDAWRFQRLHPTGYGAGTVPAASAVPAAPAVPAASSVPAGPAEPR</sequence>
<dbReference type="CDD" id="cd05247">
    <property type="entry name" value="UDP_G4E_1_SDR_e"/>
    <property type="match status" value="1"/>
</dbReference>
<comment type="subunit">
    <text evidence="10">Homodimer.</text>
</comment>
<organism evidence="12 13">
    <name type="scientific">Rugosimonospora acidiphila</name>
    <dbReference type="NCBI Taxonomy" id="556531"/>
    <lineage>
        <taxon>Bacteria</taxon>
        <taxon>Bacillati</taxon>
        <taxon>Actinomycetota</taxon>
        <taxon>Actinomycetes</taxon>
        <taxon>Micromonosporales</taxon>
        <taxon>Micromonosporaceae</taxon>
        <taxon>Rugosimonospora</taxon>
    </lineage>
</organism>
<dbReference type="RefSeq" id="WP_345635175.1">
    <property type="nucleotide sequence ID" value="NZ_BAABJQ010000022.1"/>
</dbReference>
<gene>
    <name evidence="12" type="primary">galE_4</name>
    <name evidence="12" type="ORF">GCM10023322_59400</name>
</gene>
<keyword evidence="9 10" id="KW-0413">Isomerase</keyword>
<comment type="pathway">
    <text evidence="3 10">Carbohydrate metabolism; galactose metabolism.</text>
</comment>
<evidence type="ECO:0000256" key="7">
    <source>
        <dbReference type="ARBA" id="ARBA00023027"/>
    </source>
</evidence>
<dbReference type="InterPro" id="IPR005886">
    <property type="entry name" value="UDP_G4E"/>
</dbReference>
<comment type="similarity">
    <text evidence="4 10">Belongs to the NAD(P)-dependent epimerase/dehydratase family.</text>
</comment>
<dbReference type="NCBIfam" id="TIGR01179">
    <property type="entry name" value="galE"/>
    <property type="match status" value="1"/>
</dbReference>
<evidence type="ECO:0000256" key="1">
    <source>
        <dbReference type="ARBA" id="ARBA00000083"/>
    </source>
</evidence>
<dbReference type="EMBL" id="BAABJQ010000022">
    <property type="protein sequence ID" value="GAA5194622.1"/>
    <property type="molecule type" value="Genomic_DNA"/>
</dbReference>
<comment type="caution">
    <text evidence="12">The sequence shown here is derived from an EMBL/GenBank/DDBJ whole genome shotgun (WGS) entry which is preliminary data.</text>
</comment>
<evidence type="ECO:0000256" key="8">
    <source>
        <dbReference type="ARBA" id="ARBA00023144"/>
    </source>
</evidence>